<dbReference type="AlphaFoldDB" id="A0A6H5GWP1"/>
<keyword evidence="2" id="KW-0812">Transmembrane</keyword>
<sequence length="230" mass="26019">SSHPDDEFEYPHDHIRFIGTKVVRVCTFLIRFTVRPRRRKQAKRTGPGAGGPESPAGAKAAQGGANDANHHLGAYYVPTPDSSPEGGASPSRLVDDMDDEFRHQGRHGPQQGQTGPIDDEESRVAFYGQPSTASTSADYYSRRRDDVYEPAFTRFLRTFGNRYRYFLPAHCHVPGSTSSGRKFREFRQFRQFRQFGKFGDPSADLHVERRPSQDFLLRIQFAPVCLFYAG</sequence>
<feature type="compositionally biased region" description="Low complexity" evidence="1">
    <location>
        <begin position="52"/>
        <end position="61"/>
    </location>
</feature>
<evidence type="ECO:0000313" key="4">
    <source>
        <dbReference type="Proteomes" id="UP000479000"/>
    </source>
</evidence>
<evidence type="ECO:0000256" key="2">
    <source>
        <dbReference type="SAM" id="Phobius"/>
    </source>
</evidence>
<evidence type="ECO:0000256" key="1">
    <source>
        <dbReference type="SAM" id="MobiDB-lite"/>
    </source>
</evidence>
<evidence type="ECO:0000313" key="3">
    <source>
        <dbReference type="EMBL" id="CAB0009000.1"/>
    </source>
</evidence>
<proteinExistence type="predicted"/>
<gene>
    <name evidence="3" type="ORF">NTEN_LOCUS14194</name>
</gene>
<feature type="region of interest" description="Disordered" evidence="1">
    <location>
        <begin position="36"/>
        <end position="95"/>
    </location>
</feature>
<keyword evidence="2" id="KW-1133">Transmembrane helix</keyword>
<feature type="non-terminal residue" evidence="3">
    <location>
        <position position="1"/>
    </location>
</feature>
<dbReference type="Proteomes" id="UP000479000">
    <property type="component" value="Unassembled WGS sequence"/>
</dbReference>
<reference evidence="3 4" key="1">
    <citation type="submission" date="2020-02" db="EMBL/GenBank/DDBJ databases">
        <authorList>
            <person name="Ferguson B K."/>
        </authorList>
    </citation>
    <scope>NUCLEOTIDE SEQUENCE [LARGE SCALE GENOMIC DNA]</scope>
</reference>
<accession>A0A6H5GWP1</accession>
<organism evidence="3 4">
    <name type="scientific">Nesidiocoris tenuis</name>
    <dbReference type="NCBI Taxonomy" id="355587"/>
    <lineage>
        <taxon>Eukaryota</taxon>
        <taxon>Metazoa</taxon>
        <taxon>Ecdysozoa</taxon>
        <taxon>Arthropoda</taxon>
        <taxon>Hexapoda</taxon>
        <taxon>Insecta</taxon>
        <taxon>Pterygota</taxon>
        <taxon>Neoptera</taxon>
        <taxon>Paraneoptera</taxon>
        <taxon>Hemiptera</taxon>
        <taxon>Heteroptera</taxon>
        <taxon>Panheteroptera</taxon>
        <taxon>Cimicomorpha</taxon>
        <taxon>Miridae</taxon>
        <taxon>Dicyphina</taxon>
        <taxon>Nesidiocoris</taxon>
    </lineage>
</organism>
<protein>
    <submittedName>
        <fullName evidence="3">Uncharacterized protein</fullName>
    </submittedName>
</protein>
<keyword evidence="4" id="KW-1185">Reference proteome</keyword>
<keyword evidence="2" id="KW-0472">Membrane</keyword>
<feature type="transmembrane region" description="Helical" evidence="2">
    <location>
        <begin position="15"/>
        <end position="34"/>
    </location>
</feature>
<dbReference type="EMBL" id="CADCXU010021285">
    <property type="protein sequence ID" value="CAB0009000.1"/>
    <property type="molecule type" value="Genomic_DNA"/>
</dbReference>
<name>A0A6H5GWP1_9HEMI</name>